<evidence type="ECO:0000256" key="3">
    <source>
        <dbReference type="ARBA" id="ARBA00022692"/>
    </source>
</evidence>
<gene>
    <name evidence="10" type="primary">GOLM1</name>
</gene>
<proteinExistence type="inferred from homology"/>
<reference evidence="10" key="1">
    <citation type="submission" date="2025-08" db="UniProtKB">
        <authorList>
            <consortium name="Ensembl"/>
        </authorList>
    </citation>
    <scope>IDENTIFICATION</scope>
</reference>
<dbReference type="AlphaFoldDB" id="A0A7M4EHB6"/>
<evidence type="ECO:0000256" key="5">
    <source>
        <dbReference type="ARBA" id="ARBA00022989"/>
    </source>
</evidence>
<feature type="region of interest" description="Disordered" evidence="8">
    <location>
        <begin position="304"/>
        <end position="461"/>
    </location>
</feature>
<sequence length="461" mass="52403">MISHIVAMRKRNSYSFPIGKFLQLLFEMVGLGNGRRGMKSPPLLVAALVACLVVLGFNYWIASSRSIDLQNRIMELEGRVRRAAAERGAVELKKNEFQGELEKQREQIDKIQSLHNFQMENAKKIHQDEKVMLMNNITTNERLIQNLQEHLKVLQMENGKLQLDVYRYQKNQTNLQRKFSYDLTQCANQMKELKEQCEERLGEITKKGNEAPQAKEHKDFTDNPPKNFQVNIQLPAFNQLEVQQNDLEQQKTDEQEKSKIPGSLSGEVPKSTLNVKNALENDSHRNKDGTNDLVTISKQEVKAEGEKLSIDQGLPQDSAKATVDHEELLPEPGKESNPYKEVKNAVEDGAEEQESFRMQKLPASQATNQENVATEEVEREHLLNYDVQLDDQGPSKDDKQGPEAVDQNKGIDYNLDENEAESETDKQAALAGSEHNLHVPNSDQNVKSHLLGQAEEEQQKL</sequence>
<keyword evidence="5 9" id="KW-1133">Transmembrane helix</keyword>
<evidence type="ECO:0000313" key="10">
    <source>
        <dbReference type="Ensembl" id="ENSCPRP00005009864.1"/>
    </source>
</evidence>
<name>A0A7M4EHB6_CROPO</name>
<keyword evidence="11" id="KW-1185">Reference proteome</keyword>
<feature type="compositionally biased region" description="Polar residues" evidence="8">
    <location>
        <begin position="362"/>
        <end position="372"/>
    </location>
</feature>
<evidence type="ECO:0000256" key="9">
    <source>
        <dbReference type="SAM" id="Phobius"/>
    </source>
</evidence>
<comment type="similarity">
    <text evidence="2">Belongs to the GOLM family.</text>
</comment>
<evidence type="ECO:0000313" key="11">
    <source>
        <dbReference type="Proteomes" id="UP000594220"/>
    </source>
</evidence>
<feature type="compositionally biased region" description="Basic and acidic residues" evidence="8">
    <location>
        <begin position="206"/>
        <end position="221"/>
    </location>
</feature>
<evidence type="ECO:0000256" key="7">
    <source>
        <dbReference type="ARBA" id="ARBA00023136"/>
    </source>
</evidence>
<dbReference type="GO" id="GO:0006997">
    <property type="term" value="P:nucleus organization"/>
    <property type="evidence" value="ECO:0007669"/>
    <property type="project" value="Ensembl"/>
</dbReference>
<evidence type="ECO:0000256" key="1">
    <source>
        <dbReference type="ARBA" id="ARBA00004606"/>
    </source>
</evidence>
<dbReference type="Gene3D" id="1.10.287.1490">
    <property type="match status" value="1"/>
</dbReference>
<keyword evidence="7 9" id="KW-0472">Membrane</keyword>
<dbReference type="GO" id="GO:0005794">
    <property type="term" value="C:Golgi apparatus"/>
    <property type="evidence" value="ECO:0007669"/>
    <property type="project" value="Ensembl"/>
</dbReference>
<organism evidence="10 11">
    <name type="scientific">Crocodylus porosus</name>
    <name type="common">Saltwater crocodile</name>
    <name type="synonym">Estuarine crocodile</name>
    <dbReference type="NCBI Taxonomy" id="8502"/>
    <lineage>
        <taxon>Eukaryota</taxon>
        <taxon>Metazoa</taxon>
        <taxon>Chordata</taxon>
        <taxon>Craniata</taxon>
        <taxon>Vertebrata</taxon>
        <taxon>Euteleostomi</taxon>
        <taxon>Archelosauria</taxon>
        <taxon>Archosauria</taxon>
        <taxon>Crocodylia</taxon>
        <taxon>Longirostres</taxon>
        <taxon>Crocodylidae</taxon>
        <taxon>Crocodylus</taxon>
    </lineage>
</organism>
<dbReference type="Ensembl" id="ENSCPRT00005011623.1">
    <property type="protein sequence ID" value="ENSCPRP00005009864.1"/>
    <property type="gene ID" value="ENSCPRG00005007040.1"/>
</dbReference>
<dbReference type="OMA" id="DVYWFQK"/>
<dbReference type="Proteomes" id="UP000594220">
    <property type="component" value="Unplaced"/>
</dbReference>
<keyword evidence="3 9" id="KW-0812">Transmembrane</keyword>
<evidence type="ECO:0000256" key="8">
    <source>
        <dbReference type="SAM" id="MobiDB-lite"/>
    </source>
</evidence>
<dbReference type="GO" id="GO:0019216">
    <property type="term" value="P:regulation of lipid metabolic process"/>
    <property type="evidence" value="ECO:0007669"/>
    <property type="project" value="Ensembl"/>
</dbReference>
<reference evidence="10" key="2">
    <citation type="submission" date="2025-09" db="UniProtKB">
        <authorList>
            <consortium name="Ensembl"/>
        </authorList>
    </citation>
    <scope>IDENTIFICATION</scope>
</reference>
<feature type="region of interest" description="Disordered" evidence="8">
    <location>
        <begin position="206"/>
        <end position="227"/>
    </location>
</feature>
<dbReference type="GeneTree" id="ENSGT00530000063675"/>
<dbReference type="PRINTS" id="PR02084">
    <property type="entry name" value="GOLM1CASC4"/>
</dbReference>
<protein>
    <submittedName>
        <fullName evidence="10">Golgi membrane protein 1</fullName>
    </submittedName>
</protein>
<dbReference type="PANTHER" id="PTHR15896">
    <property type="entry name" value="GOLGI PHOSPHOPROTEIN 2/GP73-RELATED"/>
    <property type="match status" value="1"/>
</dbReference>
<feature type="compositionally biased region" description="Basic and acidic residues" evidence="8">
    <location>
        <begin position="248"/>
        <end position="259"/>
    </location>
</feature>
<feature type="transmembrane region" description="Helical" evidence="9">
    <location>
        <begin position="43"/>
        <end position="62"/>
    </location>
</feature>
<evidence type="ECO:0000256" key="4">
    <source>
        <dbReference type="ARBA" id="ARBA00022968"/>
    </source>
</evidence>
<feature type="compositionally biased region" description="Basic and acidic residues" evidence="8">
    <location>
        <begin position="322"/>
        <end position="346"/>
    </location>
</feature>
<dbReference type="InterPro" id="IPR026139">
    <property type="entry name" value="GOLM1/CASC4"/>
</dbReference>
<dbReference type="PANTHER" id="PTHR15896:SF8">
    <property type="entry name" value="GOLGI MEMBRANE PROTEIN 1"/>
    <property type="match status" value="1"/>
</dbReference>
<keyword evidence="4" id="KW-0735">Signal-anchor</keyword>
<feature type="region of interest" description="Disordered" evidence="8">
    <location>
        <begin position="248"/>
        <end position="271"/>
    </location>
</feature>
<comment type="subcellular location">
    <subcellularLocation>
        <location evidence="1">Membrane</location>
        <topology evidence="1">Single-pass type II membrane protein</topology>
    </subcellularLocation>
</comment>
<dbReference type="GO" id="GO:0016020">
    <property type="term" value="C:membrane"/>
    <property type="evidence" value="ECO:0007669"/>
    <property type="project" value="UniProtKB-SubCell"/>
</dbReference>
<evidence type="ECO:0000256" key="2">
    <source>
        <dbReference type="ARBA" id="ARBA00007474"/>
    </source>
</evidence>
<keyword evidence="6" id="KW-0175">Coiled coil</keyword>
<accession>A0A7M4EHB6</accession>
<evidence type="ECO:0000256" key="6">
    <source>
        <dbReference type="ARBA" id="ARBA00023054"/>
    </source>
</evidence>